<feature type="signal peptide" evidence="2">
    <location>
        <begin position="1"/>
        <end position="25"/>
    </location>
</feature>
<dbReference type="InterPro" id="IPR003423">
    <property type="entry name" value="OMP_efflux"/>
</dbReference>
<dbReference type="PANTHER" id="PTHR30203:SF24">
    <property type="entry name" value="BLR4935 PROTEIN"/>
    <property type="match status" value="1"/>
</dbReference>
<evidence type="ECO:0000313" key="3">
    <source>
        <dbReference type="EMBL" id="PQB03390.1"/>
    </source>
</evidence>
<dbReference type="PANTHER" id="PTHR30203">
    <property type="entry name" value="OUTER MEMBRANE CATION EFFLUX PROTEIN"/>
    <property type="match status" value="1"/>
</dbReference>
<sequence length="412" mass="47364">MKRMKSYIKISSILCFILFISKVQSQQLETFIVEALANNPEIQKFELQYSIASEKVNEVNTLPNTEFGVGYFVSEPETRTGAQRFRVSAKQMLPWFGNVTARENYVSSLADAKYEDIVIAKRKLMVSVSQSYYNLYANKAKQHVLSENIKLLETYETLALTSVEVGKASAVDVLRLQMRQNEMQQLLDVLSQQYLAEQTAFNNLLNRENTVAVSLISELNIPSDDFEIISENLALHPELLKYDKRYQSVEKSELLNQKESSPMIGFGLDYINVEKRPAMSFSDNGKDIVMPTVSISIPIFNNKYRSQTKQNELQQKEILAQKSERLNTLETLLDKAKKDRISARISYSTQAKNLQQAKNAEEILLKSYETGTIDFKDVLDIQELQLKFEMNQIESLKAYYEQTTIINYLTQY</sequence>
<comment type="similarity">
    <text evidence="1">Belongs to the outer membrane factor (OMF) (TC 1.B.17) family.</text>
</comment>
<evidence type="ECO:0000313" key="4">
    <source>
        <dbReference type="Proteomes" id="UP000239522"/>
    </source>
</evidence>
<evidence type="ECO:0000256" key="1">
    <source>
        <dbReference type="ARBA" id="ARBA00007613"/>
    </source>
</evidence>
<dbReference type="GO" id="GO:0015562">
    <property type="term" value="F:efflux transmembrane transporter activity"/>
    <property type="evidence" value="ECO:0007669"/>
    <property type="project" value="InterPro"/>
</dbReference>
<name>A0A2S7KLC9_9FLAO</name>
<dbReference type="AlphaFoldDB" id="A0A2S7KLC9"/>
<dbReference type="Gene3D" id="1.20.1600.10">
    <property type="entry name" value="Outer membrane efflux proteins (OEP)"/>
    <property type="match status" value="1"/>
</dbReference>
<protein>
    <submittedName>
        <fullName evidence="3">Transporter</fullName>
    </submittedName>
</protein>
<keyword evidence="4" id="KW-1185">Reference proteome</keyword>
<dbReference type="Pfam" id="PF02321">
    <property type="entry name" value="OEP"/>
    <property type="match status" value="1"/>
</dbReference>
<keyword evidence="2" id="KW-0732">Signal</keyword>
<feature type="chain" id="PRO_5015540572" evidence="2">
    <location>
        <begin position="26"/>
        <end position="412"/>
    </location>
</feature>
<gene>
    <name evidence="3" type="ORF">BST83_19105</name>
</gene>
<dbReference type="InterPro" id="IPR010131">
    <property type="entry name" value="MdtP/NodT-like"/>
</dbReference>
<dbReference type="EMBL" id="MQUA01000014">
    <property type="protein sequence ID" value="PQB03390.1"/>
    <property type="molecule type" value="Genomic_DNA"/>
</dbReference>
<organism evidence="3 4">
    <name type="scientific">Polaribacter filamentus</name>
    <dbReference type="NCBI Taxonomy" id="53483"/>
    <lineage>
        <taxon>Bacteria</taxon>
        <taxon>Pseudomonadati</taxon>
        <taxon>Bacteroidota</taxon>
        <taxon>Flavobacteriia</taxon>
        <taxon>Flavobacteriales</taxon>
        <taxon>Flavobacteriaceae</taxon>
    </lineage>
</organism>
<dbReference type="Proteomes" id="UP000239522">
    <property type="component" value="Unassembled WGS sequence"/>
</dbReference>
<dbReference type="SUPFAM" id="SSF56954">
    <property type="entry name" value="Outer membrane efflux proteins (OEP)"/>
    <property type="match status" value="1"/>
</dbReference>
<dbReference type="OrthoDB" id="1680428at2"/>
<accession>A0A2S7KLC9</accession>
<evidence type="ECO:0000256" key="2">
    <source>
        <dbReference type="SAM" id="SignalP"/>
    </source>
</evidence>
<comment type="caution">
    <text evidence="3">The sequence shown here is derived from an EMBL/GenBank/DDBJ whole genome shotgun (WGS) entry which is preliminary data.</text>
</comment>
<reference evidence="3 4" key="1">
    <citation type="submission" date="2016-11" db="EMBL/GenBank/DDBJ databases">
        <title>Trade-off between light-utilization and light-protection in marine flavobacteria.</title>
        <authorList>
            <person name="Kumagai Y."/>
        </authorList>
    </citation>
    <scope>NUCLEOTIDE SEQUENCE [LARGE SCALE GENOMIC DNA]</scope>
    <source>
        <strain evidence="3 4">ATCC 700397</strain>
    </source>
</reference>
<proteinExistence type="inferred from homology"/>